<feature type="transmembrane region" description="Helical" evidence="1">
    <location>
        <begin position="127"/>
        <end position="146"/>
    </location>
</feature>
<keyword evidence="1" id="KW-1133">Transmembrane helix</keyword>
<keyword evidence="1" id="KW-0812">Transmembrane</keyword>
<dbReference type="AlphaFoldDB" id="A0A0P6XAN3"/>
<dbReference type="Proteomes" id="UP000050417">
    <property type="component" value="Unassembled WGS sequence"/>
</dbReference>
<protein>
    <submittedName>
        <fullName evidence="2">Uncharacterized protein</fullName>
    </submittedName>
</protein>
<evidence type="ECO:0000256" key="1">
    <source>
        <dbReference type="SAM" id="Phobius"/>
    </source>
</evidence>
<feature type="transmembrane region" description="Helical" evidence="1">
    <location>
        <begin position="152"/>
        <end position="170"/>
    </location>
</feature>
<dbReference type="STRING" id="1134406.ADN00_09020"/>
<name>A0A0P6XAN3_9CHLR</name>
<keyword evidence="3" id="KW-1185">Reference proteome</keyword>
<feature type="transmembrane region" description="Helical" evidence="1">
    <location>
        <begin position="100"/>
        <end position="120"/>
    </location>
</feature>
<proteinExistence type="predicted"/>
<evidence type="ECO:0000313" key="3">
    <source>
        <dbReference type="Proteomes" id="UP000050417"/>
    </source>
</evidence>
<comment type="caution">
    <text evidence="2">The sequence shown here is derived from an EMBL/GenBank/DDBJ whole genome shotgun (WGS) entry which is preliminary data.</text>
</comment>
<evidence type="ECO:0000313" key="2">
    <source>
        <dbReference type="EMBL" id="KPL77270.1"/>
    </source>
</evidence>
<feature type="transmembrane region" description="Helical" evidence="1">
    <location>
        <begin position="21"/>
        <end position="47"/>
    </location>
</feature>
<gene>
    <name evidence="2" type="ORF">ADN00_09020</name>
</gene>
<accession>A0A0P6XAN3</accession>
<dbReference type="EMBL" id="LGCL01000023">
    <property type="protein sequence ID" value="KPL77270.1"/>
    <property type="molecule type" value="Genomic_DNA"/>
</dbReference>
<sequence>MRHDLIAMLQRMQTTSAPAYRRLPIFAAGVFLFMQAALNLLMFPLLIGLQMQTFSISITEIYDDLTQPGSQILSALNRPAADHLTFLFNSQTVTIPKAQVLSALFIPFAFFAVPIVLTFWLRRRRAWTMALMLQVLILTLCMYLHFNHPAEYLYPLMAASVFQVVYLNLYDIRAAFQQLMANK</sequence>
<keyword evidence="1" id="KW-0472">Membrane</keyword>
<reference evidence="2 3" key="1">
    <citation type="submission" date="2015-07" db="EMBL/GenBank/DDBJ databases">
        <title>Genome sequence of Ornatilinea apprima DSM 23815.</title>
        <authorList>
            <person name="Hemp J."/>
            <person name="Ward L.M."/>
            <person name="Pace L.A."/>
            <person name="Fischer W.W."/>
        </authorList>
    </citation>
    <scope>NUCLEOTIDE SEQUENCE [LARGE SCALE GENOMIC DNA]</scope>
    <source>
        <strain evidence="2 3">P3M-1</strain>
    </source>
</reference>
<organism evidence="2 3">
    <name type="scientific">Ornatilinea apprima</name>
    <dbReference type="NCBI Taxonomy" id="1134406"/>
    <lineage>
        <taxon>Bacteria</taxon>
        <taxon>Bacillati</taxon>
        <taxon>Chloroflexota</taxon>
        <taxon>Anaerolineae</taxon>
        <taxon>Anaerolineales</taxon>
        <taxon>Anaerolineaceae</taxon>
        <taxon>Ornatilinea</taxon>
    </lineage>
</organism>